<name>A0A225X2X7_9STRA</name>
<comment type="caution">
    <text evidence="2">The sequence shown here is derived from an EMBL/GenBank/DDBJ whole genome shotgun (WGS) entry which is preliminary data.</text>
</comment>
<proteinExistence type="predicted"/>
<protein>
    <submittedName>
        <fullName evidence="2">Avirulence (Avh) protein</fullName>
    </submittedName>
</protein>
<dbReference type="Proteomes" id="UP000198211">
    <property type="component" value="Unassembled WGS sequence"/>
</dbReference>
<evidence type="ECO:0000313" key="3">
    <source>
        <dbReference type="Proteomes" id="UP000198211"/>
    </source>
</evidence>
<dbReference type="OrthoDB" id="124843at2759"/>
<dbReference type="Pfam" id="PF18634">
    <property type="entry name" value="RXLR_WY"/>
    <property type="match status" value="1"/>
</dbReference>
<feature type="domain" description="RXLR phytopathogen effector protein WY-domain" evidence="1">
    <location>
        <begin position="117"/>
        <end position="165"/>
    </location>
</feature>
<reference evidence="3" key="1">
    <citation type="submission" date="2017-03" db="EMBL/GenBank/DDBJ databases">
        <title>Phytopthora megakarya and P. palmivora, two closely related causual agents of cacao black pod achieved similar genome size and gene model numbers by different mechanisms.</title>
        <authorList>
            <person name="Ali S."/>
            <person name="Shao J."/>
            <person name="Larry D.J."/>
            <person name="Kronmiller B."/>
            <person name="Shen D."/>
            <person name="Strem M.D."/>
            <person name="Melnick R.L."/>
            <person name="Guiltinan M.J."/>
            <person name="Tyler B.M."/>
            <person name="Meinhardt L.W."/>
            <person name="Bailey B.A."/>
        </authorList>
    </citation>
    <scope>NUCLEOTIDE SEQUENCE [LARGE SCALE GENOMIC DNA]</scope>
    <source>
        <strain evidence="3">zdho120</strain>
    </source>
</reference>
<evidence type="ECO:0000313" key="2">
    <source>
        <dbReference type="EMBL" id="OWZ24261.1"/>
    </source>
</evidence>
<accession>A0A225X2X7</accession>
<keyword evidence="3" id="KW-1185">Reference proteome</keyword>
<sequence>MAIFNTCINALNRDGVSLNTPPSRTTTKKLIRTESTNLDNIDGKVRGEERASPSKLLDIDKKTWSIVKFDNKLSSKIWAAAGKNPEKLFKYFRLDRAGENIDEKRKIIHWFRFARDYRAAKGIHWLPDYKIYSILSGTSEAKRALLFQSLKEIPDVKDLAAIMQNYQFKFWIDRGETPDTVAKMLRIPKSKPLNTEFNPSYKILEDFAKEFTG</sequence>
<dbReference type="InterPro" id="IPR040786">
    <property type="entry name" value="RXLR_WY"/>
</dbReference>
<organism evidence="2 3">
    <name type="scientific">Phytophthora megakarya</name>
    <dbReference type="NCBI Taxonomy" id="4795"/>
    <lineage>
        <taxon>Eukaryota</taxon>
        <taxon>Sar</taxon>
        <taxon>Stramenopiles</taxon>
        <taxon>Oomycota</taxon>
        <taxon>Peronosporomycetes</taxon>
        <taxon>Peronosporales</taxon>
        <taxon>Peronosporaceae</taxon>
        <taxon>Phytophthora</taxon>
    </lineage>
</organism>
<dbReference type="AlphaFoldDB" id="A0A225X2X7"/>
<evidence type="ECO:0000259" key="1">
    <source>
        <dbReference type="Pfam" id="PF18634"/>
    </source>
</evidence>
<dbReference type="EMBL" id="NBNE01000021">
    <property type="protein sequence ID" value="OWZ24261.1"/>
    <property type="molecule type" value="Genomic_DNA"/>
</dbReference>
<gene>
    <name evidence="2" type="ORF">PHMEG_000740</name>
</gene>